<accession>A0A7Y6NM15</accession>
<dbReference type="PANTHER" id="PTHR30012:SF7">
    <property type="entry name" value="PROTEIN TRANSPORT PROTEIN HOFC HOMOLOG"/>
    <property type="match status" value="1"/>
</dbReference>
<feature type="domain" description="Type II secretion system protein GspF" evidence="9">
    <location>
        <begin position="275"/>
        <end position="397"/>
    </location>
</feature>
<keyword evidence="11" id="KW-1185">Reference proteome</keyword>
<protein>
    <submittedName>
        <fullName evidence="10">Type II secretion system F family protein</fullName>
    </submittedName>
</protein>
<comment type="similarity">
    <text evidence="2">Belongs to the GSP F family.</text>
</comment>
<feature type="transmembrane region" description="Helical" evidence="8">
    <location>
        <begin position="378"/>
        <end position="398"/>
    </location>
</feature>
<dbReference type="Pfam" id="PF00482">
    <property type="entry name" value="T2SSF"/>
    <property type="match status" value="2"/>
</dbReference>
<dbReference type="Gene3D" id="1.20.81.30">
    <property type="entry name" value="Type II secretion system (T2SS), domain F"/>
    <property type="match status" value="2"/>
</dbReference>
<keyword evidence="6 8" id="KW-1133">Transmembrane helix</keyword>
<evidence type="ECO:0000256" key="2">
    <source>
        <dbReference type="ARBA" id="ARBA00005745"/>
    </source>
</evidence>
<evidence type="ECO:0000313" key="10">
    <source>
        <dbReference type="EMBL" id="NUZ05671.1"/>
    </source>
</evidence>
<evidence type="ECO:0000256" key="4">
    <source>
        <dbReference type="ARBA" id="ARBA00022519"/>
    </source>
</evidence>
<evidence type="ECO:0000256" key="5">
    <source>
        <dbReference type="ARBA" id="ARBA00022692"/>
    </source>
</evidence>
<reference evidence="10 11" key="1">
    <citation type="submission" date="2020-06" db="EMBL/GenBank/DDBJ databases">
        <title>Schlegella sp. ID0723 isolated from air conditioner.</title>
        <authorList>
            <person name="Kim D.Y."/>
            <person name="Kim D.-U."/>
        </authorList>
    </citation>
    <scope>NUCLEOTIDE SEQUENCE [LARGE SCALE GENOMIC DNA]</scope>
    <source>
        <strain evidence="10 11">ID0723</strain>
    </source>
</reference>
<evidence type="ECO:0000256" key="8">
    <source>
        <dbReference type="SAM" id="Phobius"/>
    </source>
</evidence>
<dbReference type="InterPro" id="IPR018076">
    <property type="entry name" value="T2SS_GspF_dom"/>
</dbReference>
<keyword evidence="4" id="KW-0997">Cell inner membrane</keyword>
<dbReference type="PANTHER" id="PTHR30012">
    <property type="entry name" value="GENERAL SECRETION PATHWAY PROTEIN"/>
    <property type="match status" value="1"/>
</dbReference>
<feature type="transmembrane region" description="Helical" evidence="8">
    <location>
        <begin position="213"/>
        <end position="240"/>
    </location>
</feature>
<dbReference type="EMBL" id="JABWMJ010000003">
    <property type="protein sequence ID" value="NUZ05671.1"/>
    <property type="molecule type" value="Genomic_DNA"/>
</dbReference>
<organism evidence="10 11">
    <name type="scientific">Piscinibacter koreensis</name>
    <dbReference type="NCBI Taxonomy" id="2742824"/>
    <lineage>
        <taxon>Bacteria</taxon>
        <taxon>Pseudomonadati</taxon>
        <taxon>Pseudomonadota</taxon>
        <taxon>Betaproteobacteria</taxon>
        <taxon>Burkholderiales</taxon>
        <taxon>Sphaerotilaceae</taxon>
        <taxon>Piscinibacter</taxon>
    </lineage>
</organism>
<dbReference type="AlphaFoldDB" id="A0A7Y6NM15"/>
<dbReference type="InterPro" id="IPR042094">
    <property type="entry name" value="T2SS_GspF_sf"/>
</dbReference>
<sequence length="405" mass="44108">MATAAVARIKDTVFEWEGKDKNGKVVRGEMRAGGEAMVSASLRRQGVMVNKVKKRRTSGGKSIKQKDIAIFTRQLSTMMRAGVPLIQSFDIVARGSTNPKLTRLLTDIRSDVETGTSLSAAFRKHPLYFDALYCNLVEAGEAGGILETLLDRLAIYQEKTMAIKAKIKSAMIYPIAVLVVAFVVLSVIMIFVIPAFEDVFKNFGADLPAPTLIVISISKIFVAYWYLIFGIIGGGVYFFLQSWKRSPKMQRYMDRLLLRIPVFGPLLNKTAIARWTRTLSTMFAAGVPLVEALDSVGGASGNAVFKDATDQIQKDVSTGSALTTSMQTTGVFPIMVIQMCAIGEESGSLDAMLGKAAEFYEDEVDEAVKGLSSLMEPIIIVILGTLIGGIVVSMYLPIFKLGQVV</sequence>
<name>A0A7Y6NM15_9BURK</name>
<gene>
    <name evidence="10" type="ORF">HQN59_07825</name>
</gene>
<proteinExistence type="inferred from homology"/>
<dbReference type="GO" id="GO:0015628">
    <property type="term" value="P:protein secretion by the type II secretion system"/>
    <property type="evidence" value="ECO:0007669"/>
    <property type="project" value="TreeGrafter"/>
</dbReference>
<evidence type="ECO:0000256" key="7">
    <source>
        <dbReference type="ARBA" id="ARBA00023136"/>
    </source>
</evidence>
<evidence type="ECO:0000256" key="6">
    <source>
        <dbReference type="ARBA" id="ARBA00022989"/>
    </source>
</evidence>
<feature type="domain" description="Type II secretion system protein GspF" evidence="9">
    <location>
        <begin position="71"/>
        <end position="194"/>
    </location>
</feature>
<keyword evidence="3" id="KW-1003">Cell membrane</keyword>
<evidence type="ECO:0000313" key="11">
    <source>
        <dbReference type="Proteomes" id="UP000529637"/>
    </source>
</evidence>
<dbReference type="InterPro" id="IPR003004">
    <property type="entry name" value="GspF/PilC"/>
</dbReference>
<keyword evidence="7 8" id="KW-0472">Membrane</keyword>
<keyword evidence="5 8" id="KW-0812">Transmembrane</keyword>
<evidence type="ECO:0000256" key="1">
    <source>
        <dbReference type="ARBA" id="ARBA00004429"/>
    </source>
</evidence>
<dbReference type="PRINTS" id="PR00812">
    <property type="entry name" value="BCTERIALGSPF"/>
</dbReference>
<comment type="subcellular location">
    <subcellularLocation>
        <location evidence="1">Cell inner membrane</location>
        <topology evidence="1">Multi-pass membrane protein</topology>
    </subcellularLocation>
</comment>
<dbReference type="RefSeq" id="WP_176067850.1">
    <property type="nucleotide sequence ID" value="NZ_JABWMJ010000003.1"/>
</dbReference>
<dbReference type="FunFam" id="1.20.81.30:FF:000001">
    <property type="entry name" value="Type II secretion system protein F"/>
    <property type="match status" value="2"/>
</dbReference>
<feature type="transmembrane region" description="Helical" evidence="8">
    <location>
        <begin position="171"/>
        <end position="193"/>
    </location>
</feature>
<evidence type="ECO:0000256" key="3">
    <source>
        <dbReference type="ARBA" id="ARBA00022475"/>
    </source>
</evidence>
<comment type="caution">
    <text evidence="10">The sequence shown here is derived from an EMBL/GenBank/DDBJ whole genome shotgun (WGS) entry which is preliminary data.</text>
</comment>
<dbReference type="Proteomes" id="UP000529637">
    <property type="component" value="Unassembled WGS sequence"/>
</dbReference>
<dbReference type="GO" id="GO:0005886">
    <property type="term" value="C:plasma membrane"/>
    <property type="evidence" value="ECO:0007669"/>
    <property type="project" value="UniProtKB-SubCell"/>
</dbReference>
<evidence type="ECO:0000259" key="9">
    <source>
        <dbReference type="Pfam" id="PF00482"/>
    </source>
</evidence>